<comment type="caution">
    <text evidence="8">The sequence shown here is derived from an EMBL/GenBank/DDBJ whole genome shotgun (WGS) entry which is preliminary data.</text>
</comment>
<dbReference type="PANTHER" id="PTHR43547:SF2">
    <property type="entry name" value="HYBRID SIGNAL TRANSDUCTION HISTIDINE KINASE C"/>
    <property type="match status" value="1"/>
</dbReference>
<dbReference type="SMART" id="SM00387">
    <property type="entry name" value="HATPase_c"/>
    <property type="match status" value="1"/>
</dbReference>
<dbReference type="AlphaFoldDB" id="A0A8J3ISA4"/>
<keyword evidence="4" id="KW-0418">Kinase</keyword>
<dbReference type="InterPro" id="IPR005467">
    <property type="entry name" value="His_kinase_dom"/>
</dbReference>
<dbReference type="SUPFAM" id="SSF47384">
    <property type="entry name" value="Homodimeric domain of signal transducing histidine kinase"/>
    <property type="match status" value="1"/>
</dbReference>
<keyword evidence="4" id="KW-0808">Transferase</keyword>
<dbReference type="SMART" id="SM00448">
    <property type="entry name" value="REC"/>
    <property type="match status" value="1"/>
</dbReference>
<evidence type="ECO:0000256" key="1">
    <source>
        <dbReference type="ARBA" id="ARBA00000085"/>
    </source>
</evidence>
<evidence type="ECO:0000313" key="8">
    <source>
        <dbReference type="EMBL" id="GHO95326.1"/>
    </source>
</evidence>
<evidence type="ECO:0000256" key="4">
    <source>
        <dbReference type="ARBA" id="ARBA00022777"/>
    </source>
</evidence>
<feature type="domain" description="Response regulatory" evidence="7">
    <location>
        <begin position="96"/>
        <end position="212"/>
    </location>
</feature>
<feature type="modified residue" description="4-aspartylphosphate" evidence="5">
    <location>
        <position position="147"/>
    </location>
</feature>
<dbReference type="Gene3D" id="1.10.287.130">
    <property type="match status" value="1"/>
</dbReference>
<dbReference type="GO" id="GO:0000155">
    <property type="term" value="F:phosphorelay sensor kinase activity"/>
    <property type="evidence" value="ECO:0007669"/>
    <property type="project" value="InterPro"/>
</dbReference>
<evidence type="ECO:0000313" key="9">
    <source>
        <dbReference type="Proteomes" id="UP000597444"/>
    </source>
</evidence>
<dbReference type="InterPro" id="IPR003594">
    <property type="entry name" value="HATPase_dom"/>
</dbReference>
<evidence type="ECO:0000259" key="7">
    <source>
        <dbReference type="PROSITE" id="PS50110"/>
    </source>
</evidence>
<dbReference type="InterPro" id="IPR035255">
    <property type="entry name" value="DUF5348"/>
</dbReference>
<proteinExistence type="predicted"/>
<protein>
    <recommendedName>
        <fullName evidence="2">histidine kinase</fullName>
        <ecNumber evidence="2">2.7.13.3</ecNumber>
    </recommendedName>
</protein>
<evidence type="ECO:0000259" key="6">
    <source>
        <dbReference type="PROSITE" id="PS50109"/>
    </source>
</evidence>
<dbReference type="RefSeq" id="WP_220206011.1">
    <property type="nucleotide sequence ID" value="NZ_BNJK01000001.1"/>
</dbReference>
<name>A0A8J3ISA4_9CHLR</name>
<keyword evidence="9" id="KW-1185">Reference proteome</keyword>
<dbReference type="PROSITE" id="PS50110">
    <property type="entry name" value="RESPONSE_REGULATORY"/>
    <property type="match status" value="1"/>
</dbReference>
<dbReference type="InterPro" id="IPR036890">
    <property type="entry name" value="HATPase_C_sf"/>
</dbReference>
<evidence type="ECO:0000256" key="3">
    <source>
        <dbReference type="ARBA" id="ARBA00022553"/>
    </source>
</evidence>
<dbReference type="Gene3D" id="3.40.50.2300">
    <property type="match status" value="1"/>
</dbReference>
<keyword evidence="3 5" id="KW-0597">Phosphoprotein</keyword>
<evidence type="ECO:0000256" key="2">
    <source>
        <dbReference type="ARBA" id="ARBA00012438"/>
    </source>
</evidence>
<dbReference type="CDD" id="cd00075">
    <property type="entry name" value="HATPase"/>
    <property type="match status" value="1"/>
</dbReference>
<dbReference type="InterPro" id="IPR011006">
    <property type="entry name" value="CheY-like_superfamily"/>
</dbReference>
<dbReference type="SUPFAM" id="SSF52172">
    <property type="entry name" value="CheY-like"/>
    <property type="match status" value="1"/>
</dbReference>
<dbReference type="PANTHER" id="PTHR43547">
    <property type="entry name" value="TWO-COMPONENT HISTIDINE KINASE"/>
    <property type="match status" value="1"/>
</dbReference>
<dbReference type="EMBL" id="BNJK01000001">
    <property type="protein sequence ID" value="GHO95326.1"/>
    <property type="molecule type" value="Genomic_DNA"/>
</dbReference>
<reference evidence="8" key="1">
    <citation type="submission" date="2020-10" db="EMBL/GenBank/DDBJ databases">
        <title>Taxonomic study of unclassified bacteria belonging to the class Ktedonobacteria.</title>
        <authorList>
            <person name="Yabe S."/>
            <person name="Wang C.M."/>
            <person name="Zheng Y."/>
            <person name="Sakai Y."/>
            <person name="Cavaletti L."/>
            <person name="Monciardini P."/>
            <person name="Donadio S."/>
        </authorList>
    </citation>
    <scope>NUCLEOTIDE SEQUENCE</scope>
    <source>
        <strain evidence="8">ID150040</strain>
    </source>
</reference>
<sequence length="485" mass="54635">MSDENTARMATGTLIYNSEYNCLELDGYELQTGDNVEIRVFGSWVPGQVAVDAGGWYLFTLDHVGIRLHTGLPARFYDSGIANASILQPSLTPPPHILIVDDDPALLSALPRALTLRMPGIRVDVSDSPFEALKMIHEQRYDAIVSDIKMPGMDGLGLLARIREVQPDTPTLLITGHGEHDLAIQALRGGAYDYIQKPIDRDSFVAALLRAIQTCQLRRRVEEQQLALEVHARSLERMVMQRTNELIEANATKDKVISLVTHEMKSPVNRLKNITTLLRQKLEGTEVDDIVNQGFLEIEQSIARTEGLVQDLLNTSRLETGMFILHRERRNLIELCQTLLNEHAERYGQKLVCEFVHAPVEAEVDAEQVRQVFDTLLARTPEQLEESNVITVTLQQAKHEAIITVRDLNAHIGLGLGLYVSRKIMERHGGHLEVQRFPENRSTFFLMLPLLPESMIEEEDLDATGQQFPSTHAVWTITDKKHSQN</sequence>
<feature type="domain" description="Histidine kinase" evidence="6">
    <location>
        <begin position="259"/>
        <end position="452"/>
    </location>
</feature>
<dbReference type="PROSITE" id="PS50109">
    <property type="entry name" value="HIS_KIN"/>
    <property type="match status" value="1"/>
</dbReference>
<dbReference type="InterPro" id="IPR001789">
    <property type="entry name" value="Sig_transdc_resp-reg_receiver"/>
</dbReference>
<dbReference type="InterPro" id="IPR003661">
    <property type="entry name" value="HisK_dim/P_dom"/>
</dbReference>
<evidence type="ECO:0000256" key="5">
    <source>
        <dbReference type="PROSITE-ProRule" id="PRU00169"/>
    </source>
</evidence>
<dbReference type="SMART" id="SM00388">
    <property type="entry name" value="HisKA"/>
    <property type="match status" value="1"/>
</dbReference>
<organism evidence="8 9">
    <name type="scientific">Reticulibacter mediterranei</name>
    <dbReference type="NCBI Taxonomy" id="2778369"/>
    <lineage>
        <taxon>Bacteria</taxon>
        <taxon>Bacillati</taxon>
        <taxon>Chloroflexota</taxon>
        <taxon>Ktedonobacteria</taxon>
        <taxon>Ktedonobacterales</taxon>
        <taxon>Reticulibacteraceae</taxon>
        <taxon>Reticulibacter</taxon>
    </lineage>
</organism>
<dbReference type="CDD" id="cd00082">
    <property type="entry name" value="HisKA"/>
    <property type="match status" value="1"/>
</dbReference>
<dbReference type="EC" id="2.7.13.3" evidence="2"/>
<dbReference type="SUPFAM" id="SSF55874">
    <property type="entry name" value="ATPase domain of HSP90 chaperone/DNA topoisomerase II/histidine kinase"/>
    <property type="match status" value="1"/>
</dbReference>
<dbReference type="Gene3D" id="3.30.565.10">
    <property type="entry name" value="Histidine kinase-like ATPase, C-terminal domain"/>
    <property type="match status" value="2"/>
</dbReference>
<dbReference type="Proteomes" id="UP000597444">
    <property type="component" value="Unassembled WGS sequence"/>
</dbReference>
<comment type="catalytic activity">
    <reaction evidence="1">
        <text>ATP + protein L-histidine = ADP + protein N-phospho-L-histidine.</text>
        <dbReference type="EC" id="2.7.13.3"/>
    </reaction>
</comment>
<accession>A0A8J3ISA4</accession>
<gene>
    <name evidence="8" type="ORF">KSF_053740</name>
</gene>
<dbReference type="InterPro" id="IPR036097">
    <property type="entry name" value="HisK_dim/P_sf"/>
</dbReference>
<dbReference type="Pfam" id="PF17295">
    <property type="entry name" value="DUF5348"/>
    <property type="match status" value="1"/>
</dbReference>
<dbReference type="Pfam" id="PF00072">
    <property type="entry name" value="Response_reg"/>
    <property type="match status" value="1"/>
</dbReference>